<protein>
    <submittedName>
        <fullName evidence="2">BTB/POZ protein</fullName>
    </submittedName>
</protein>
<dbReference type="InterPro" id="IPR011705">
    <property type="entry name" value="BACK"/>
</dbReference>
<proteinExistence type="predicted"/>
<accession>A0A397SXF2</accession>
<dbReference type="PANTHER" id="PTHR45774:SF3">
    <property type="entry name" value="BTB (POZ) DOMAIN-CONTAINING 2B-RELATED"/>
    <property type="match status" value="1"/>
</dbReference>
<dbReference type="EMBL" id="QKYT01000184">
    <property type="protein sequence ID" value="RIA90342.1"/>
    <property type="molecule type" value="Genomic_DNA"/>
</dbReference>
<dbReference type="SMART" id="SM00225">
    <property type="entry name" value="BTB"/>
    <property type="match status" value="1"/>
</dbReference>
<evidence type="ECO:0000313" key="3">
    <source>
        <dbReference type="Proteomes" id="UP000265703"/>
    </source>
</evidence>
<comment type="caution">
    <text evidence="2">The sequence shown here is derived from an EMBL/GenBank/DDBJ whole genome shotgun (WGS) entry which is preliminary data.</text>
</comment>
<dbReference type="PANTHER" id="PTHR45774">
    <property type="entry name" value="BTB/POZ DOMAIN-CONTAINING"/>
    <property type="match status" value="1"/>
</dbReference>
<dbReference type="InterPro" id="IPR011333">
    <property type="entry name" value="SKP1/BTB/POZ_sf"/>
</dbReference>
<evidence type="ECO:0000259" key="1">
    <source>
        <dbReference type="PROSITE" id="PS50097"/>
    </source>
</evidence>
<dbReference type="Gene3D" id="3.30.710.10">
    <property type="entry name" value="Potassium Channel Kv1.1, Chain A"/>
    <property type="match status" value="1"/>
</dbReference>
<gene>
    <name evidence="2" type="ORF">C1645_823471</name>
</gene>
<dbReference type="SUPFAM" id="SSF54695">
    <property type="entry name" value="POZ domain"/>
    <property type="match status" value="1"/>
</dbReference>
<feature type="domain" description="BTB" evidence="1">
    <location>
        <begin position="24"/>
        <end position="97"/>
    </location>
</feature>
<sequence>MVDNKLLPKLSQNLLEILNDDEYYDITIEVGKDPYVKVFRAHMVILHYRSPYLKRMLSTNKKKNDGALAQIKLPNILPETFQIILRYIYGGRLCLEEYDISDIIKILDAANELSLQELVTHLQFFLIENKANWMEENFDLVYQTSFKNDSFLELQNYCTNLISEEPDKIFNTPNFSSIPEKLLLSLIQNDNLQMDEIQIWERVIKWGTAQNPALPSELTNYSKDDFKTLKNTLQQCIPFIRFYNLTSKEFKDKVLPYRKLLPKELYEDVLDTFLDLLDPDRKPINKSKPRISKKNNLSSNVREDQNSYDELMEEVDHYDRGLHYDISNRISESYMAQTSSNRISESYMAQTSSNRFSESYRNVRKKNTWRNIY</sequence>
<dbReference type="Proteomes" id="UP000265703">
    <property type="component" value="Unassembled WGS sequence"/>
</dbReference>
<dbReference type="OrthoDB" id="1893551at2759"/>
<dbReference type="PROSITE" id="PS50097">
    <property type="entry name" value="BTB"/>
    <property type="match status" value="1"/>
</dbReference>
<dbReference type="Pfam" id="PF00651">
    <property type="entry name" value="BTB"/>
    <property type="match status" value="1"/>
</dbReference>
<dbReference type="Gene3D" id="1.25.40.420">
    <property type="match status" value="1"/>
</dbReference>
<dbReference type="CDD" id="cd18186">
    <property type="entry name" value="BTB_POZ_ZBTB_KLHL-like"/>
    <property type="match status" value="1"/>
</dbReference>
<keyword evidence="3" id="KW-1185">Reference proteome</keyword>
<name>A0A397SXF2_9GLOM</name>
<dbReference type="Pfam" id="PF07707">
    <property type="entry name" value="BACK"/>
    <property type="match status" value="1"/>
</dbReference>
<organism evidence="2 3">
    <name type="scientific">Glomus cerebriforme</name>
    <dbReference type="NCBI Taxonomy" id="658196"/>
    <lineage>
        <taxon>Eukaryota</taxon>
        <taxon>Fungi</taxon>
        <taxon>Fungi incertae sedis</taxon>
        <taxon>Mucoromycota</taxon>
        <taxon>Glomeromycotina</taxon>
        <taxon>Glomeromycetes</taxon>
        <taxon>Glomerales</taxon>
        <taxon>Glomeraceae</taxon>
        <taxon>Glomus</taxon>
    </lineage>
</organism>
<dbReference type="AlphaFoldDB" id="A0A397SXF2"/>
<dbReference type="InterPro" id="IPR000210">
    <property type="entry name" value="BTB/POZ_dom"/>
</dbReference>
<reference evidence="2 3" key="1">
    <citation type="submission" date="2018-06" db="EMBL/GenBank/DDBJ databases">
        <title>Comparative genomics reveals the genomic features of Rhizophagus irregularis, R. cerebriforme, R. diaphanum and Gigaspora rosea, and their symbiotic lifestyle signature.</title>
        <authorList>
            <person name="Morin E."/>
            <person name="San Clemente H."/>
            <person name="Chen E.C.H."/>
            <person name="De La Providencia I."/>
            <person name="Hainaut M."/>
            <person name="Kuo A."/>
            <person name="Kohler A."/>
            <person name="Murat C."/>
            <person name="Tang N."/>
            <person name="Roy S."/>
            <person name="Loubradou J."/>
            <person name="Henrissat B."/>
            <person name="Grigoriev I.V."/>
            <person name="Corradi N."/>
            <person name="Roux C."/>
            <person name="Martin F.M."/>
        </authorList>
    </citation>
    <scope>NUCLEOTIDE SEQUENCE [LARGE SCALE GENOMIC DNA]</scope>
    <source>
        <strain evidence="2 3">DAOM 227022</strain>
    </source>
</reference>
<evidence type="ECO:0000313" key="2">
    <source>
        <dbReference type="EMBL" id="RIA90342.1"/>
    </source>
</evidence>